<protein>
    <submittedName>
        <fullName evidence="1">Uncharacterized protein</fullName>
    </submittedName>
</protein>
<proteinExistence type="predicted"/>
<evidence type="ECO:0000313" key="1">
    <source>
        <dbReference type="EMBL" id="CAM9844534.1"/>
    </source>
</evidence>
<dbReference type="Proteomes" id="UP001162501">
    <property type="component" value="Chromosome 19"/>
</dbReference>
<gene>
    <name evidence="1" type="ORF">MRATA1EN22A_LOCUS8255</name>
</gene>
<organism evidence="1 2">
    <name type="scientific">Rangifer tarandus platyrhynchus</name>
    <name type="common">Svalbard reindeer</name>
    <dbReference type="NCBI Taxonomy" id="3082113"/>
    <lineage>
        <taxon>Eukaryota</taxon>
        <taxon>Metazoa</taxon>
        <taxon>Chordata</taxon>
        <taxon>Craniata</taxon>
        <taxon>Vertebrata</taxon>
        <taxon>Euteleostomi</taxon>
        <taxon>Mammalia</taxon>
        <taxon>Eutheria</taxon>
        <taxon>Laurasiatheria</taxon>
        <taxon>Artiodactyla</taxon>
        <taxon>Ruminantia</taxon>
        <taxon>Pecora</taxon>
        <taxon>Cervidae</taxon>
        <taxon>Odocoileinae</taxon>
        <taxon>Rangifer</taxon>
    </lineage>
</organism>
<sequence length="89" mass="9151">SFGGGVTDPRRGGKGSQSSLNSPNLQGRAAQRSEEMANPDPRGPAVRSGVSAPGRGRRSRSQERCGPSPGQVKCHAPRCRRASAAAAVV</sequence>
<reference evidence="1" key="1">
    <citation type="submission" date="2023-05" db="EMBL/GenBank/DDBJ databases">
        <authorList>
            <consortium name="ELIXIR-Norway"/>
        </authorList>
    </citation>
    <scope>NUCLEOTIDE SEQUENCE</scope>
</reference>
<feature type="non-terminal residue" evidence="1">
    <location>
        <position position="1"/>
    </location>
</feature>
<name>A0AC59YMY3_RANTA</name>
<reference evidence="1" key="2">
    <citation type="submission" date="2025-03" db="EMBL/GenBank/DDBJ databases">
        <authorList>
            <consortium name="ELIXIR-Norway"/>
            <consortium name="Elixir Norway"/>
        </authorList>
    </citation>
    <scope>NUCLEOTIDE SEQUENCE</scope>
</reference>
<dbReference type="EMBL" id="OX596103">
    <property type="protein sequence ID" value="CAM9844534.1"/>
    <property type="molecule type" value="Genomic_DNA"/>
</dbReference>
<accession>A0AC59YMY3</accession>
<feature type="non-terminal residue" evidence="1">
    <location>
        <position position="89"/>
    </location>
</feature>
<evidence type="ECO:0000313" key="2">
    <source>
        <dbReference type="Proteomes" id="UP001162501"/>
    </source>
</evidence>